<comment type="subcellular location">
    <subcellularLocation>
        <location evidence="1">Cell membrane</location>
        <topology evidence="1">Multi-pass membrane protein</topology>
    </subcellularLocation>
</comment>
<evidence type="ECO:0000256" key="6">
    <source>
        <dbReference type="ARBA" id="ARBA00022989"/>
    </source>
</evidence>
<feature type="transmembrane region" description="Helical" evidence="8">
    <location>
        <begin position="317"/>
        <end position="339"/>
    </location>
</feature>
<dbReference type="GO" id="GO:0005886">
    <property type="term" value="C:plasma membrane"/>
    <property type="evidence" value="ECO:0007669"/>
    <property type="project" value="UniProtKB-SubCell"/>
</dbReference>
<sequence>MGYQATSVTSTPTTASALSVPYSALYLLLLLFYIPALFVPLMDNDSAHHANIALKMYLDGNYTHLIDQGKPYLDKPHLLFWTSALSYHIFGVNAFAYKFPSFLFTILGTYATYRLGWLLYNKEVGKLAGLILATAFAYVLSTNDVRMDAMLTGSATFAIWQLCAYIAHKKILHLVLAALGLAMGFATKGWVGAVVPAVAILLHLLYQRNWRMLFHGRWLLLILLFFVFISPVLNAYYVQFDLHPALEVRGKTNVSGARFILWDQNFERMQGESFSTRKRDVTFFLHTFLWAFLPWSLLGVYAMIARARIFIATRFHYQHALELITWGAPVFFIALFSLSKFKLPHYLNILFPLIALLLASHLHSTRNSPRQTKIYWYTQLFVLTGMALLGLILNLWVFPFQSMWVMLLAGLLLLVWLGTLFLNLEKSKRTIYWSVTGAVFFFFMHHTNFYPQLLNYQAGTTLAKLSTEKNITPDQVFIYQMDRSFSYDFNTAYLHETITLDRIKTLSQVNKNLWIVTDEEGLDRLQKSGIPFQQQFQAQDYHVSKVKWKFLHPDTRQEALSYMYLIQL</sequence>
<dbReference type="PANTHER" id="PTHR33908:SF3">
    <property type="entry name" value="UNDECAPRENYL PHOSPHATE-ALPHA-4-AMINO-4-DEOXY-L-ARABINOSE ARABINOSYL TRANSFERASE"/>
    <property type="match status" value="1"/>
</dbReference>
<dbReference type="STRING" id="1077936.SAMN05421545_2288"/>
<dbReference type="EMBL" id="FTNM01000003">
    <property type="protein sequence ID" value="SIR09996.1"/>
    <property type="molecule type" value="Genomic_DNA"/>
</dbReference>
<evidence type="ECO:0000256" key="2">
    <source>
        <dbReference type="ARBA" id="ARBA00022475"/>
    </source>
</evidence>
<name>A0A1N6Y647_9BACT</name>
<proteinExistence type="predicted"/>
<dbReference type="Pfam" id="PF13231">
    <property type="entry name" value="PMT_2"/>
    <property type="match status" value="1"/>
</dbReference>
<evidence type="ECO:0000313" key="11">
    <source>
        <dbReference type="Proteomes" id="UP000185924"/>
    </source>
</evidence>
<dbReference type="GO" id="GO:0016763">
    <property type="term" value="F:pentosyltransferase activity"/>
    <property type="evidence" value="ECO:0007669"/>
    <property type="project" value="TreeGrafter"/>
</dbReference>
<feature type="transmembrane region" description="Helical" evidence="8">
    <location>
        <begin position="218"/>
        <end position="238"/>
    </location>
</feature>
<dbReference type="GO" id="GO:0010041">
    <property type="term" value="P:response to iron(III) ion"/>
    <property type="evidence" value="ECO:0007669"/>
    <property type="project" value="TreeGrafter"/>
</dbReference>
<keyword evidence="5 8" id="KW-0812">Transmembrane</keyword>
<feature type="transmembrane region" description="Helical" evidence="8">
    <location>
        <begin position="124"/>
        <end position="142"/>
    </location>
</feature>
<accession>A0A1N6Y647</accession>
<gene>
    <name evidence="10" type="ORF">SAMN05421545_2288</name>
</gene>
<dbReference type="Proteomes" id="UP000185924">
    <property type="component" value="Unassembled WGS sequence"/>
</dbReference>
<dbReference type="InterPro" id="IPR050297">
    <property type="entry name" value="LipidA_mod_glycosyltrf_83"/>
</dbReference>
<feature type="transmembrane region" description="Helical" evidence="8">
    <location>
        <begin position="403"/>
        <end position="424"/>
    </location>
</feature>
<organism evidence="10 11">
    <name type="scientific">Pontibacter lucknowensis</name>
    <dbReference type="NCBI Taxonomy" id="1077936"/>
    <lineage>
        <taxon>Bacteria</taxon>
        <taxon>Pseudomonadati</taxon>
        <taxon>Bacteroidota</taxon>
        <taxon>Cytophagia</taxon>
        <taxon>Cytophagales</taxon>
        <taxon>Hymenobacteraceae</taxon>
        <taxon>Pontibacter</taxon>
    </lineage>
</organism>
<feature type="transmembrane region" description="Helical" evidence="8">
    <location>
        <begin position="431"/>
        <end position="450"/>
    </location>
</feature>
<evidence type="ECO:0000256" key="4">
    <source>
        <dbReference type="ARBA" id="ARBA00022679"/>
    </source>
</evidence>
<feature type="transmembrane region" description="Helical" evidence="8">
    <location>
        <begin position="283"/>
        <end position="305"/>
    </location>
</feature>
<keyword evidence="4 10" id="KW-0808">Transferase</keyword>
<keyword evidence="2" id="KW-1003">Cell membrane</keyword>
<feature type="transmembrane region" description="Helical" evidence="8">
    <location>
        <begin position="174"/>
        <end position="206"/>
    </location>
</feature>
<evidence type="ECO:0000256" key="5">
    <source>
        <dbReference type="ARBA" id="ARBA00022692"/>
    </source>
</evidence>
<dbReference type="AlphaFoldDB" id="A0A1N6Y647"/>
<dbReference type="InterPro" id="IPR038731">
    <property type="entry name" value="RgtA/B/C-like"/>
</dbReference>
<keyword evidence="7 8" id="KW-0472">Membrane</keyword>
<keyword evidence="11" id="KW-1185">Reference proteome</keyword>
<evidence type="ECO:0000256" key="8">
    <source>
        <dbReference type="SAM" id="Phobius"/>
    </source>
</evidence>
<dbReference type="PANTHER" id="PTHR33908">
    <property type="entry name" value="MANNOSYLTRANSFERASE YKCB-RELATED"/>
    <property type="match status" value="1"/>
</dbReference>
<protein>
    <submittedName>
        <fullName evidence="10">4-amino-4-deoxy-L-arabinose transferase</fullName>
    </submittedName>
</protein>
<feature type="transmembrane region" description="Helical" evidence="8">
    <location>
        <begin position="20"/>
        <end position="39"/>
    </location>
</feature>
<feature type="transmembrane region" description="Helical" evidence="8">
    <location>
        <begin position="345"/>
        <end position="362"/>
    </location>
</feature>
<keyword evidence="6 8" id="KW-1133">Transmembrane helix</keyword>
<evidence type="ECO:0000256" key="3">
    <source>
        <dbReference type="ARBA" id="ARBA00022676"/>
    </source>
</evidence>
<feature type="domain" description="Glycosyltransferase RgtA/B/C/D-like" evidence="9">
    <location>
        <begin position="74"/>
        <end position="233"/>
    </location>
</feature>
<feature type="transmembrane region" description="Helical" evidence="8">
    <location>
        <begin position="374"/>
        <end position="397"/>
    </location>
</feature>
<evidence type="ECO:0000313" key="10">
    <source>
        <dbReference type="EMBL" id="SIR09996.1"/>
    </source>
</evidence>
<evidence type="ECO:0000256" key="1">
    <source>
        <dbReference type="ARBA" id="ARBA00004651"/>
    </source>
</evidence>
<dbReference type="RefSeq" id="WP_083674152.1">
    <property type="nucleotide sequence ID" value="NZ_FTNM01000003.1"/>
</dbReference>
<evidence type="ECO:0000259" key="9">
    <source>
        <dbReference type="Pfam" id="PF13231"/>
    </source>
</evidence>
<evidence type="ECO:0000256" key="7">
    <source>
        <dbReference type="ARBA" id="ARBA00023136"/>
    </source>
</evidence>
<reference evidence="11" key="1">
    <citation type="submission" date="2017-01" db="EMBL/GenBank/DDBJ databases">
        <authorList>
            <person name="Varghese N."/>
            <person name="Submissions S."/>
        </authorList>
    </citation>
    <scope>NUCLEOTIDE SEQUENCE [LARGE SCALE GENOMIC DNA]</scope>
    <source>
        <strain evidence="11">DM9</strain>
    </source>
</reference>
<keyword evidence="3" id="KW-0328">Glycosyltransferase</keyword>
<dbReference type="GO" id="GO:0009103">
    <property type="term" value="P:lipopolysaccharide biosynthetic process"/>
    <property type="evidence" value="ECO:0007669"/>
    <property type="project" value="UniProtKB-ARBA"/>
</dbReference>
<dbReference type="OrthoDB" id="9178203at2"/>